<evidence type="ECO:0000256" key="3">
    <source>
        <dbReference type="ARBA" id="ARBA00023163"/>
    </source>
</evidence>
<keyword evidence="3" id="KW-0804">Transcription</keyword>
<feature type="domain" description="RNA polymerase sigma-70 region 2" evidence="4">
    <location>
        <begin position="31"/>
        <end position="94"/>
    </location>
</feature>
<evidence type="ECO:0000256" key="2">
    <source>
        <dbReference type="ARBA" id="ARBA00023082"/>
    </source>
</evidence>
<evidence type="ECO:0000259" key="4">
    <source>
        <dbReference type="Pfam" id="PF04542"/>
    </source>
</evidence>
<dbReference type="CDD" id="cd06171">
    <property type="entry name" value="Sigma70_r4"/>
    <property type="match status" value="1"/>
</dbReference>
<dbReference type="InterPro" id="IPR007630">
    <property type="entry name" value="RNA_pol_sigma70_r4"/>
</dbReference>
<dbReference type="Pfam" id="PF04545">
    <property type="entry name" value="Sigma70_r4"/>
    <property type="match status" value="1"/>
</dbReference>
<dbReference type="PANTHER" id="PTHR43133:SF51">
    <property type="entry name" value="RNA POLYMERASE SIGMA FACTOR"/>
    <property type="match status" value="1"/>
</dbReference>
<dbReference type="InterPro" id="IPR007627">
    <property type="entry name" value="RNA_pol_sigma70_r2"/>
</dbReference>
<keyword evidence="7" id="KW-1185">Reference proteome</keyword>
<evidence type="ECO:0000256" key="1">
    <source>
        <dbReference type="ARBA" id="ARBA00023015"/>
    </source>
</evidence>
<sequence>MDRGEKVEIKLLIKQAKNGDKEALLRLVMAQQLDYYKLAYVYMKNEDDALDAIQDMIVIIYENIHKLKNDDAFYSWSKTILVNSCKSILRKNKKIVPLENIREEGTYEIYENPEDKIVLEKYLSELSPKHQEIIRLKYFLDLDYETIGQILKIPIGTVKSRMSVGMRKLKESMGGEYLND</sequence>
<evidence type="ECO:0000259" key="5">
    <source>
        <dbReference type="Pfam" id="PF04545"/>
    </source>
</evidence>
<gene>
    <name evidence="6" type="ORF">KQI42_00840</name>
</gene>
<dbReference type="NCBIfam" id="TIGR02937">
    <property type="entry name" value="sigma70-ECF"/>
    <property type="match status" value="1"/>
</dbReference>
<dbReference type="InterPro" id="IPR014284">
    <property type="entry name" value="RNA_pol_sigma-70_dom"/>
</dbReference>
<comment type="caution">
    <text evidence="6">The sequence shown here is derived from an EMBL/GenBank/DDBJ whole genome shotgun (WGS) entry which is preliminary data.</text>
</comment>
<dbReference type="InterPro" id="IPR039425">
    <property type="entry name" value="RNA_pol_sigma-70-like"/>
</dbReference>
<evidence type="ECO:0000313" key="7">
    <source>
        <dbReference type="Proteomes" id="UP000749471"/>
    </source>
</evidence>
<accession>A0ABS6E0V1</accession>
<dbReference type="PANTHER" id="PTHR43133">
    <property type="entry name" value="RNA POLYMERASE ECF-TYPE SIGMA FACTO"/>
    <property type="match status" value="1"/>
</dbReference>
<evidence type="ECO:0000313" key="6">
    <source>
        <dbReference type="EMBL" id="MBU5436530.1"/>
    </source>
</evidence>
<protein>
    <submittedName>
        <fullName evidence="6">RNA polymerase sigma factor</fullName>
    </submittedName>
</protein>
<feature type="domain" description="RNA polymerase sigma-70 region 4" evidence="5">
    <location>
        <begin position="123"/>
        <end position="171"/>
    </location>
</feature>
<proteinExistence type="predicted"/>
<name>A0ABS6E0V1_9FIRM</name>
<organism evidence="6 7">
    <name type="scientific">Tissierella simiarum</name>
    <dbReference type="NCBI Taxonomy" id="2841534"/>
    <lineage>
        <taxon>Bacteria</taxon>
        <taxon>Bacillati</taxon>
        <taxon>Bacillota</taxon>
        <taxon>Tissierellia</taxon>
        <taxon>Tissierellales</taxon>
        <taxon>Tissierellaceae</taxon>
        <taxon>Tissierella</taxon>
    </lineage>
</organism>
<dbReference type="EMBL" id="JAHLPM010000001">
    <property type="protein sequence ID" value="MBU5436530.1"/>
    <property type="molecule type" value="Genomic_DNA"/>
</dbReference>
<reference evidence="6 7" key="1">
    <citation type="submission" date="2021-06" db="EMBL/GenBank/DDBJ databases">
        <authorList>
            <person name="Sun Q."/>
            <person name="Li D."/>
        </authorList>
    </citation>
    <scope>NUCLEOTIDE SEQUENCE [LARGE SCALE GENOMIC DNA]</scope>
    <source>
        <strain evidence="6 7">MSJ-40</strain>
    </source>
</reference>
<dbReference type="Pfam" id="PF04542">
    <property type="entry name" value="Sigma70_r2"/>
    <property type="match status" value="1"/>
</dbReference>
<keyword evidence="2" id="KW-0731">Sigma factor</keyword>
<keyword evidence="1" id="KW-0805">Transcription regulation</keyword>
<dbReference type="Proteomes" id="UP000749471">
    <property type="component" value="Unassembled WGS sequence"/>
</dbReference>